<feature type="region of interest" description="Disordered" evidence="1">
    <location>
        <begin position="1"/>
        <end position="20"/>
    </location>
</feature>
<evidence type="ECO:0000259" key="2">
    <source>
        <dbReference type="SMART" id="SM00256"/>
    </source>
</evidence>
<dbReference type="NCBIfam" id="TIGR01640">
    <property type="entry name" value="F_box_assoc_1"/>
    <property type="match status" value="1"/>
</dbReference>
<reference evidence="4" key="1">
    <citation type="journal article" date="2013" name="Nat. Genet.">
        <title>The Capsella rubella genome and the genomic consequences of rapid mating system evolution.</title>
        <authorList>
            <person name="Slotte T."/>
            <person name="Hazzouri K.M."/>
            <person name="Agren J.A."/>
            <person name="Koenig D."/>
            <person name="Maumus F."/>
            <person name="Guo Y.L."/>
            <person name="Steige K."/>
            <person name="Platts A.E."/>
            <person name="Escobar J.S."/>
            <person name="Newman L.K."/>
            <person name="Wang W."/>
            <person name="Mandakova T."/>
            <person name="Vello E."/>
            <person name="Smith L.M."/>
            <person name="Henz S.R."/>
            <person name="Steffen J."/>
            <person name="Takuno S."/>
            <person name="Brandvain Y."/>
            <person name="Coop G."/>
            <person name="Andolfatto P."/>
            <person name="Hu T.T."/>
            <person name="Blanchette M."/>
            <person name="Clark R.M."/>
            <person name="Quesneville H."/>
            <person name="Nordborg M."/>
            <person name="Gaut B.S."/>
            <person name="Lysak M.A."/>
            <person name="Jenkins J."/>
            <person name="Grimwood J."/>
            <person name="Chapman J."/>
            <person name="Prochnik S."/>
            <person name="Shu S."/>
            <person name="Rokhsar D."/>
            <person name="Schmutz J."/>
            <person name="Weigel D."/>
            <person name="Wright S.I."/>
        </authorList>
    </citation>
    <scope>NUCLEOTIDE SEQUENCE [LARGE SCALE GENOMIC DNA]</scope>
    <source>
        <strain evidence="4">cv. Monte Gargano</strain>
    </source>
</reference>
<dbReference type="AlphaFoldDB" id="R0FJ83"/>
<keyword evidence="4" id="KW-1185">Reference proteome</keyword>
<dbReference type="InterPro" id="IPR001810">
    <property type="entry name" value="F-box_dom"/>
</dbReference>
<organism evidence="3 4">
    <name type="scientific">Capsella rubella</name>
    <dbReference type="NCBI Taxonomy" id="81985"/>
    <lineage>
        <taxon>Eukaryota</taxon>
        <taxon>Viridiplantae</taxon>
        <taxon>Streptophyta</taxon>
        <taxon>Embryophyta</taxon>
        <taxon>Tracheophyta</taxon>
        <taxon>Spermatophyta</taxon>
        <taxon>Magnoliopsida</taxon>
        <taxon>eudicotyledons</taxon>
        <taxon>Gunneridae</taxon>
        <taxon>Pentapetalae</taxon>
        <taxon>rosids</taxon>
        <taxon>malvids</taxon>
        <taxon>Brassicales</taxon>
        <taxon>Brassicaceae</taxon>
        <taxon>Camelineae</taxon>
        <taxon>Capsella</taxon>
    </lineage>
</organism>
<dbReference type="Pfam" id="PF08268">
    <property type="entry name" value="FBA_3"/>
    <property type="match status" value="1"/>
</dbReference>
<dbReference type="Proteomes" id="UP000029121">
    <property type="component" value="Unassembled WGS sequence"/>
</dbReference>
<dbReference type="EMBL" id="KB870810">
    <property type="protein sequence ID" value="EOA22141.1"/>
    <property type="molecule type" value="Genomic_DNA"/>
</dbReference>
<dbReference type="KEGG" id="crb:17883669"/>
<dbReference type="SUPFAM" id="SSF81383">
    <property type="entry name" value="F-box domain"/>
    <property type="match status" value="1"/>
</dbReference>
<dbReference type="PANTHER" id="PTHR31111">
    <property type="entry name" value="BNAA05G37150D PROTEIN-RELATED"/>
    <property type="match status" value="1"/>
</dbReference>
<name>R0FJ83_9BRAS</name>
<accession>R0FJ83</accession>
<gene>
    <name evidence="3" type="ORF">CARUB_v10002707mg</name>
</gene>
<feature type="compositionally biased region" description="Basic and acidic residues" evidence="1">
    <location>
        <begin position="1"/>
        <end position="15"/>
    </location>
</feature>
<dbReference type="eggNOG" id="ENOG502SXXQ">
    <property type="taxonomic scope" value="Eukaryota"/>
</dbReference>
<dbReference type="SMART" id="SM00256">
    <property type="entry name" value="FBOX"/>
    <property type="match status" value="1"/>
</dbReference>
<proteinExistence type="predicted"/>
<dbReference type="InterPro" id="IPR036047">
    <property type="entry name" value="F-box-like_dom_sf"/>
</dbReference>
<dbReference type="InterPro" id="IPR017451">
    <property type="entry name" value="F-box-assoc_interact_dom"/>
</dbReference>
<dbReference type="Pfam" id="PF00646">
    <property type="entry name" value="F-box"/>
    <property type="match status" value="1"/>
</dbReference>
<protein>
    <recommendedName>
        <fullName evidence="2">F-box domain-containing protein</fullName>
    </recommendedName>
</protein>
<dbReference type="OrthoDB" id="1112282at2759"/>
<dbReference type="InterPro" id="IPR013187">
    <property type="entry name" value="F-box-assoc_dom_typ3"/>
</dbReference>
<sequence length="389" mass="44573">MKRVKNKNDPEKGDGDGLSSSLTHDLIEEILARLPSKTLVKFTVVSKLWSSTIRSKYFIDTYLKQSLSRRRFLFTFPGDRIRLFHSISRSQEASQTRRSSIPMSPDERVYLRTYDITPPVRGLICVQDWRKVVISNPSTGQFLVLPKVRTRRRGIHRFFGYDPIRDEYKVLCMTVLQELQFRGPIVSEDHQVFTLNGDQTKKKEATWRKIRCELPHCPVTKGVCSNGVVYYGAWPNTDKEESLVVAFDVRLEKFTPVKLPVGVEIHTTGFDLVSYQRKHVALVNQSKKGEFEMWVLEDVGKARWSKISLVVPSWNGLAGRNRRNSFCCRGVVSSGEFIFSPVAYCNGQFRIISYNREEDIARSVEIEGLGENLSSVSVFLDYGECPVII</sequence>
<dbReference type="STRING" id="81985.R0FJ83"/>
<dbReference type="PANTHER" id="PTHR31111:SF78">
    <property type="entry name" value="F-BOX ASSOCIATED UBIQUITINATION EFFECTOR FAMILY PROTEIN"/>
    <property type="match status" value="1"/>
</dbReference>
<evidence type="ECO:0000313" key="3">
    <source>
        <dbReference type="EMBL" id="EOA22141.1"/>
    </source>
</evidence>
<feature type="domain" description="F-box" evidence="2">
    <location>
        <begin position="22"/>
        <end position="61"/>
    </location>
</feature>
<evidence type="ECO:0000313" key="4">
    <source>
        <dbReference type="Proteomes" id="UP000029121"/>
    </source>
</evidence>
<evidence type="ECO:0000256" key="1">
    <source>
        <dbReference type="SAM" id="MobiDB-lite"/>
    </source>
</evidence>